<evidence type="ECO:0000313" key="11">
    <source>
        <dbReference type="EMBL" id="CAN93172.1"/>
    </source>
</evidence>
<feature type="transmembrane region" description="Helical" evidence="8">
    <location>
        <begin position="225"/>
        <end position="247"/>
    </location>
</feature>
<dbReference type="InterPro" id="IPR004657">
    <property type="entry name" value="MenA"/>
</dbReference>
<evidence type="ECO:0000313" key="12">
    <source>
        <dbReference type="Proteomes" id="UP000002139"/>
    </source>
</evidence>
<dbReference type="STRING" id="448385.sce3013"/>
<dbReference type="Pfam" id="PF01040">
    <property type="entry name" value="UbiA"/>
    <property type="match status" value="1"/>
</dbReference>
<accession>A9GFL8</accession>
<feature type="transmembrane region" description="Helical" evidence="8">
    <location>
        <begin position="171"/>
        <end position="188"/>
    </location>
</feature>
<dbReference type="NCBIfam" id="NF004751">
    <property type="entry name" value="PRK06080.1-3"/>
    <property type="match status" value="1"/>
</dbReference>
<dbReference type="GO" id="GO:0005886">
    <property type="term" value="C:plasma membrane"/>
    <property type="evidence" value="ECO:0007669"/>
    <property type="project" value="UniProtKB-SubCell"/>
</dbReference>
<dbReference type="PIRSF" id="PIRSF005355">
    <property type="entry name" value="UBIAD1"/>
    <property type="match status" value="1"/>
</dbReference>
<evidence type="ECO:0000256" key="6">
    <source>
        <dbReference type="ARBA" id="ARBA00022989"/>
    </source>
</evidence>
<dbReference type="EC" id="2.5.1.74" evidence="8 9"/>
<feature type="transmembrane region" description="Helical" evidence="8">
    <location>
        <begin position="268"/>
        <end position="289"/>
    </location>
</feature>
<name>A9GFL8_SORC5</name>
<dbReference type="KEGG" id="scl:sce3013"/>
<sequence length="347" mass="35240">MSQVNANTSPAPDDVARGASGEGARAPRAGEGIVSAAAAHRATGAAGAAAPGGVRPGSLRAWLLACRPATLTAALAPVMVGTAVAYALGGMRLGPALSALAGAMLIQIATNFANDVFDHEKGADTHERLGPTRAVQAGLLTPRQVRAGLLVTIALTLPFGVHLALVGGWPIVVIGVASILAGVAYTGGPYPLGYHGLGDLFVFVFFGLVAVCGTAFVQLGSVPPLAWAAAVPIGAIATAVLVVNNVRDRETDVVAGKRTLAVRLGRRAGVIEYAMLFAAAYAVPVALAVGEGRRWTLLVLATFPRAVRLLRVLATTDGRPLNDCLAGTAKLLLAYALLFSLGLAAQL</sequence>
<dbReference type="GO" id="GO:0042371">
    <property type="term" value="P:vitamin K biosynthetic process"/>
    <property type="evidence" value="ECO:0007669"/>
    <property type="project" value="TreeGrafter"/>
</dbReference>
<evidence type="ECO:0000256" key="4">
    <source>
        <dbReference type="ARBA" id="ARBA00022679"/>
    </source>
</evidence>
<evidence type="ECO:0000256" key="3">
    <source>
        <dbReference type="ARBA" id="ARBA00022475"/>
    </source>
</evidence>
<protein>
    <recommendedName>
        <fullName evidence="8 9">1,4-dihydroxy-2-naphthoate octaprenyltransferase</fullName>
        <shortName evidence="8">DHNA-octaprenyltransferase</shortName>
        <ecNumber evidence="8 9">2.5.1.74</ecNumber>
    </recommendedName>
</protein>
<dbReference type="PANTHER" id="PTHR13929:SF0">
    <property type="entry name" value="UBIA PRENYLTRANSFERASE DOMAIN-CONTAINING PROTEIN 1"/>
    <property type="match status" value="1"/>
</dbReference>
<feature type="transmembrane region" description="Helical" evidence="8">
    <location>
        <begin position="147"/>
        <end position="165"/>
    </location>
</feature>
<dbReference type="InterPro" id="IPR000537">
    <property type="entry name" value="UbiA_prenyltransferase"/>
</dbReference>
<keyword evidence="4 8" id="KW-0808">Transferase</keyword>
<dbReference type="Proteomes" id="UP000002139">
    <property type="component" value="Chromosome"/>
</dbReference>
<comment type="catalytic activity">
    <reaction evidence="8">
        <text>an all-trans-polyprenyl diphosphate + 1,4-dihydroxy-2-naphthoate + H(+) = a 2-demethylmenaquinol + CO2 + diphosphate</text>
        <dbReference type="Rhea" id="RHEA:26478"/>
        <dbReference type="Rhea" id="RHEA-COMP:9563"/>
        <dbReference type="Rhea" id="RHEA-COMP:9564"/>
        <dbReference type="ChEBI" id="CHEBI:11173"/>
        <dbReference type="ChEBI" id="CHEBI:15378"/>
        <dbReference type="ChEBI" id="CHEBI:16526"/>
        <dbReference type="ChEBI" id="CHEBI:33019"/>
        <dbReference type="ChEBI" id="CHEBI:55437"/>
        <dbReference type="ChEBI" id="CHEBI:58914"/>
        <dbReference type="EC" id="2.5.1.74"/>
    </reaction>
</comment>
<gene>
    <name evidence="8 11" type="primary">menA</name>
    <name evidence="11" type="ordered locus">sce3013</name>
</gene>
<evidence type="ECO:0000256" key="8">
    <source>
        <dbReference type="HAMAP-Rule" id="MF_01937"/>
    </source>
</evidence>
<dbReference type="InterPro" id="IPR026046">
    <property type="entry name" value="UBIAD1"/>
</dbReference>
<comment type="subcellular location">
    <subcellularLocation>
        <location evidence="8">Cell inner membrane</location>
        <topology evidence="8">Multi-pass membrane protein</topology>
    </subcellularLocation>
    <subcellularLocation>
        <location evidence="1">Membrane</location>
        <topology evidence="1">Multi-pass membrane protein</topology>
    </subcellularLocation>
</comment>
<comment type="similarity">
    <text evidence="8">Belongs to the MenA family. Type 1 subfamily.</text>
</comment>
<proteinExistence type="inferred from homology"/>
<dbReference type="GO" id="GO:0009234">
    <property type="term" value="P:menaquinone biosynthetic process"/>
    <property type="evidence" value="ECO:0007669"/>
    <property type="project" value="UniProtKB-UniRule"/>
</dbReference>
<keyword evidence="3 8" id="KW-1003">Cell membrane</keyword>
<dbReference type="RefSeq" id="WP_012235644.1">
    <property type="nucleotide sequence ID" value="NC_010162.1"/>
</dbReference>
<dbReference type="AlphaFoldDB" id="A9GFL8"/>
<evidence type="ECO:0000256" key="5">
    <source>
        <dbReference type="ARBA" id="ARBA00022692"/>
    </source>
</evidence>
<dbReference type="EMBL" id="AM746676">
    <property type="protein sequence ID" value="CAN93172.1"/>
    <property type="molecule type" value="Genomic_DNA"/>
</dbReference>
<dbReference type="HAMAP" id="MF_01937">
    <property type="entry name" value="MenA_1"/>
    <property type="match status" value="1"/>
</dbReference>
<comment type="pathway">
    <text evidence="8">Quinol/quinone metabolism; menaquinone biosynthesis; menaquinol from 1,4-dihydroxy-2-naphthoate: step 1/2.</text>
</comment>
<dbReference type="Gene3D" id="1.10.357.140">
    <property type="entry name" value="UbiA prenyltransferase"/>
    <property type="match status" value="1"/>
</dbReference>
<dbReference type="BioCyc" id="SCEL448385:SCE_RS15465-MONOMER"/>
<dbReference type="NCBIfam" id="TIGR00751">
    <property type="entry name" value="menA"/>
    <property type="match status" value="1"/>
</dbReference>
<feature type="transmembrane region" description="Helical" evidence="8">
    <location>
        <begin position="325"/>
        <end position="345"/>
    </location>
</feature>
<dbReference type="HOGENOM" id="CLU_043611_1_2_7"/>
<feature type="region of interest" description="Disordered" evidence="10">
    <location>
        <begin position="1"/>
        <end position="27"/>
    </location>
</feature>
<evidence type="ECO:0000256" key="1">
    <source>
        <dbReference type="ARBA" id="ARBA00004141"/>
    </source>
</evidence>
<evidence type="ECO:0000256" key="2">
    <source>
        <dbReference type="ARBA" id="ARBA00022428"/>
    </source>
</evidence>
<dbReference type="GO" id="GO:0046428">
    <property type="term" value="F:1,4-dihydroxy-2-naphthoate polyprenyltransferase activity"/>
    <property type="evidence" value="ECO:0007669"/>
    <property type="project" value="UniProtKB-UniRule"/>
</dbReference>
<evidence type="ECO:0000256" key="7">
    <source>
        <dbReference type="ARBA" id="ARBA00023136"/>
    </source>
</evidence>
<keyword evidence="5 8" id="KW-0812">Transmembrane</keyword>
<organism evidence="11 12">
    <name type="scientific">Sorangium cellulosum (strain So ce56)</name>
    <name type="common">Polyangium cellulosum (strain So ce56)</name>
    <dbReference type="NCBI Taxonomy" id="448385"/>
    <lineage>
        <taxon>Bacteria</taxon>
        <taxon>Pseudomonadati</taxon>
        <taxon>Myxococcota</taxon>
        <taxon>Polyangia</taxon>
        <taxon>Polyangiales</taxon>
        <taxon>Polyangiaceae</taxon>
        <taxon>Sorangium</taxon>
    </lineage>
</organism>
<comment type="function">
    <text evidence="8">Conversion of 1,4-dihydroxy-2-naphthoate (DHNA) to demethylmenaquinone (DMK).</text>
</comment>
<dbReference type="OrthoDB" id="9767568at2"/>
<evidence type="ECO:0000256" key="9">
    <source>
        <dbReference type="NCBIfam" id="TIGR00751"/>
    </source>
</evidence>
<keyword evidence="7 8" id="KW-0472">Membrane</keyword>
<dbReference type="PANTHER" id="PTHR13929">
    <property type="entry name" value="1,4-DIHYDROXY-2-NAPHTHOATE OCTAPRENYLTRANSFERASE"/>
    <property type="match status" value="1"/>
</dbReference>
<feature type="compositionally biased region" description="Low complexity" evidence="10">
    <location>
        <begin position="17"/>
        <end position="27"/>
    </location>
</feature>
<dbReference type="UniPathway" id="UPA00079">
    <property type="reaction ID" value="UER00168"/>
</dbReference>
<keyword evidence="2 8" id="KW-0474">Menaquinone biosynthesis</keyword>
<feature type="compositionally biased region" description="Polar residues" evidence="10">
    <location>
        <begin position="1"/>
        <end position="10"/>
    </location>
</feature>
<dbReference type="InterPro" id="IPR044878">
    <property type="entry name" value="UbiA_sf"/>
</dbReference>
<dbReference type="CDD" id="cd13962">
    <property type="entry name" value="PT_UbiA_UBIAD1"/>
    <property type="match status" value="1"/>
</dbReference>
<evidence type="ECO:0000256" key="10">
    <source>
        <dbReference type="SAM" id="MobiDB-lite"/>
    </source>
</evidence>
<reference evidence="11 12" key="1">
    <citation type="journal article" date="2007" name="Nat. Biotechnol.">
        <title>Complete genome sequence of the myxobacterium Sorangium cellulosum.</title>
        <authorList>
            <person name="Schneiker S."/>
            <person name="Perlova O."/>
            <person name="Kaiser O."/>
            <person name="Gerth K."/>
            <person name="Alici A."/>
            <person name="Altmeyer M.O."/>
            <person name="Bartels D."/>
            <person name="Bekel T."/>
            <person name="Beyer S."/>
            <person name="Bode E."/>
            <person name="Bode H.B."/>
            <person name="Bolten C.J."/>
            <person name="Choudhuri J.V."/>
            <person name="Doss S."/>
            <person name="Elnakady Y.A."/>
            <person name="Frank B."/>
            <person name="Gaigalat L."/>
            <person name="Goesmann A."/>
            <person name="Groeger C."/>
            <person name="Gross F."/>
            <person name="Jelsbak L."/>
            <person name="Jelsbak L."/>
            <person name="Kalinowski J."/>
            <person name="Kegler C."/>
            <person name="Knauber T."/>
            <person name="Konietzny S."/>
            <person name="Kopp M."/>
            <person name="Krause L."/>
            <person name="Krug D."/>
            <person name="Linke B."/>
            <person name="Mahmud T."/>
            <person name="Martinez-Arias R."/>
            <person name="McHardy A.C."/>
            <person name="Merai M."/>
            <person name="Meyer F."/>
            <person name="Mormann S."/>
            <person name="Munoz-Dorado J."/>
            <person name="Perez J."/>
            <person name="Pradella S."/>
            <person name="Rachid S."/>
            <person name="Raddatz G."/>
            <person name="Rosenau F."/>
            <person name="Rueckert C."/>
            <person name="Sasse F."/>
            <person name="Scharfe M."/>
            <person name="Schuster S.C."/>
            <person name="Suen G."/>
            <person name="Treuner-Lange A."/>
            <person name="Velicer G.J."/>
            <person name="Vorholter F.-J."/>
            <person name="Weissman K.J."/>
            <person name="Welch R.D."/>
            <person name="Wenzel S.C."/>
            <person name="Whitworth D.E."/>
            <person name="Wilhelm S."/>
            <person name="Wittmann C."/>
            <person name="Bloecker H."/>
            <person name="Puehler A."/>
            <person name="Mueller R."/>
        </authorList>
    </citation>
    <scope>NUCLEOTIDE SEQUENCE [LARGE SCALE GENOMIC DNA]</scope>
    <source>
        <strain evidence="12">So ce56</strain>
    </source>
</reference>
<keyword evidence="6 8" id="KW-1133">Transmembrane helix</keyword>
<keyword evidence="8" id="KW-0997">Cell inner membrane</keyword>
<dbReference type="eggNOG" id="COG1575">
    <property type="taxonomic scope" value="Bacteria"/>
</dbReference>
<keyword evidence="12" id="KW-1185">Reference proteome</keyword>
<feature type="transmembrane region" description="Helical" evidence="8">
    <location>
        <begin position="200"/>
        <end position="219"/>
    </location>
</feature>